<sequence length="69" mass="7796">VNLQTAFIRNAKMVGPAVVNISKIREATDNHAMRTTPYGEDSSWLLSLKYCLITNFVKKNIFPKQLDLA</sequence>
<gene>
    <name evidence="1" type="ORF">METZ01_LOCUS231939</name>
</gene>
<protein>
    <submittedName>
        <fullName evidence="1">Uncharacterized protein</fullName>
    </submittedName>
</protein>
<feature type="non-terminal residue" evidence="1">
    <location>
        <position position="1"/>
    </location>
</feature>
<dbReference type="EMBL" id="UINC01057673">
    <property type="protein sequence ID" value="SVB79085.1"/>
    <property type="molecule type" value="Genomic_DNA"/>
</dbReference>
<name>A0A382GW34_9ZZZZ</name>
<dbReference type="AlphaFoldDB" id="A0A382GW34"/>
<evidence type="ECO:0000313" key="1">
    <source>
        <dbReference type="EMBL" id="SVB79085.1"/>
    </source>
</evidence>
<reference evidence="1" key="1">
    <citation type="submission" date="2018-05" db="EMBL/GenBank/DDBJ databases">
        <authorList>
            <person name="Lanie J.A."/>
            <person name="Ng W.-L."/>
            <person name="Kazmierczak K.M."/>
            <person name="Andrzejewski T.M."/>
            <person name="Davidsen T.M."/>
            <person name="Wayne K.J."/>
            <person name="Tettelin H."/>
            <person name="Glass J.I."/>
            <person name="Rusch D."/>
            <person name="Podicherti R."/>
            <person name="Tsui H.-C.T."/>
            <person name="Winkler M.E."/>
        </authorList>
    </citation>
    <scope>NUCLEOTIDE SEQUENCE</scope>
</reference>
<organism evidence="1">
    <name type="scientific">marine metagenome</name>
    <dbReference type="NCBI Taxonomy" id="408172"/>
    <lineage>
        <taxon>unclassified sequences</taxon>
        <taxon>metagenomes</taxon>
        <taxon>ecological metagenomes</taxon>
    </lineage>
</organism>
<accession>A0A382GW34</accession>
<proteinExistence type="predicted"/>